<feature type="compositionally biased region" description="Polar residues" evidence="1">
    <location>
        <begin position="83"/>
        <end position="98"/>
    </location>
</feature>
<organism evidence="2">
    <name type="scientific">Aureobasidium pullulans</name>
    <name type="common">Black yeast</name>
    <name type="synonym">Pullularia pullulans</name>
    <dbReference type="NCBI Taxonomy" id="5580"/>
    <lineage>
        <taxon>Eukaryota</taxon>
        <taxon>Fungi</taxon>
        <taxon>Dikarya</taxon>
        <taxon>Ascomycota</taxon>
        <taxon>Pezizomycotina</taxon>
        <taxon>Dothideomycetes</taxon>
        <taxon>Dothideomycetidae</taxon>
        <taxon>Dothideales</taxon>
        <taxon>Saccotheciaceae</taxon>
        <taxon>Aureobasidium</taxon>
    </lineage>
</organism>
<comment type="caution">
    <text evidence="2">The sequence shown here is derived from an EMBL/GenBank/DDBJ whole genome shotgun (WGS) entry which is preliminary data.</text>
</comment>
<sequence>MSFQSGIHVLRIYTHILKIKSEEEWKIDRRWEEYEREAEEEEEADESEDERGDAIEPELRLEELLGERTPSPEERHRREEFRNNIQDEPSANSTTTTTAHKDRKPENTLTNQEVEEANVAAEALMTSYDKSKAMTTFSTLNAIQAFKNLKPANVQVSLGFYDDTPQVIGQNKVLWAPYRKPHGFDEVYDGRLNHHVESPMMPDLRRLMPDLVYCSILQATSLADYPIKALILDIVEGRSWPLTSQGGIQVPLRRWVFACETVNQGWQIGDPGVPPPLREGICWKVNSYLSDGFFTRFQIEGDLKSLTFHSTDLLAKEDTPIVKHRKEEFSSLGTDGICARLMGDNAFHEIDLISCYVGLDRLMNFLREMTQSLRVLCLSAVDMQFDGMFGTGTHSPLTFIKLVRNELELEHLMWNGLRSAENHARYVGRIDGEWETVEEIQDALQEDIDREESGHLFYDLDYESSQEDEEDEGDRFQFVEVNAFDEFGDDGDSSSGDEDKDYGDDINDEP</sequence>
<reference evidence="2" key="1">
    <citation type="submission" date="2018-10" db="EMBL/GenBank/DDBJ databases">
        <title>Fifty Aureobasidium pullulans genomes reveal a recombining polyextremotolerant generalist.</title>
        <authorList>
            <person name="Gostincar C."/>
            <person name="Turk M."/>
            <person name="Zajc J."/>
            <person name="Gunde-Cimerman N."/>
        </authorList>
    </citation>
    <scope>NUCLEOTIDE SEQUENCE [LARGE SCALE GENOMIC DNA]</scope>
    <source>
        <strain evidence="2">EXF-10085</strain>
    </source>
</reference>
<dbReference type="EMBL" id="QZAS01000038">
    <property type="protein sequence ID" value="THX02599.1"/>
    <property type="molecule type" value="Genomic_DNA"/>
</dbReference>
<feature type="compositionally biased region" description="Acidic residues" evidence="1">
    <location>
        <begin position="486"/>
        <end position="510"/>
    </location>
</feature>
<dbReference type="AlphaFoldDB" id="A0A4S9C7R3"/>
<gene>
    <name evidence="2" type="ORF">D6D13_08252</name>
</gene>
<evidence type="ECO:0000313" key="2">
    <source>
        <dbReference type="EMBL" id="THX02599.1"/>
    </source>
</evidence>
<feature type="compositionally biased region" description="Basic and acidic residues" evidence="1">
    <location>
        <begin position="52"/>
        <end position="82"/>
    </location>
</feature>
<feature type="region of interest" description="Disordered" evidence="1">
    <location>
        <begin position="34"/>
        <end position="111"/>
    </location>
</feature>
<proteinExistence type="predicted"/>
<accession>A0A4S9C7R3</accession>
<feature type="region of interest" description="Disordered" evidence="1">
    <location>
        <begin position="485"/>
        <end position="510"/>
    </location>
</feature>
<protein>
    <submittedName>
        <fullName evidence="2">Uncharacterized protein</fullName>
    </submittedName>
</protein>
<feature type="compositionally biased region" description="Acidic residues" evidence="1">
    <location>
        <begin position="34"/>
        <end position="51"/>
    </location>
</feature>
<name>A0A4S9C7R3_AURPU</name>
<evidence type="ECO:0000256" key="1">
    <source>
        <dbReference type="SAM" id="MobiDB-lite"/>
    </source>
</evidence>